<accession>A0A4R3LYD8</accession>
<keyword evidence="7" id="KW-0234">DNA repair</keyword>
<comment type="caution">
    <text evidence="9">The sequence shown here is derived from an EMBL/GenBank/DDBJ whole genome shotgun (WGS) entry which is preliminary data.</text>
</comment>
<keyword evidence="5" id="KW-0408">Iron</keyword>
<dbReference type="PANTHER" id="PTHR33693:SF1">
    <property type="entry name" value="TYPE-4 URACIL-DNA GLYCOSYLASE"/>
    <property type="match status" value="1"/>
</dbReference>
<keyword evidence="6" id="KW-0411">Iron-sulfur</keyword>
<evidence type="ECO:0000256" key="3">
    <source>
        <dbReference type="ARBA" id="ARBA00022763"/>
    </source>
</evidence>
<feature type="domain" description="Uracil-DNA glycosylase-like" evidence="8">
    <location>
        <begin position="44"/>
        <end position="233"/>
    </location>
</feature>
<evidence type="ECO:0000313" key="10">
    <source>
        <dbReference type="Proteomes" id="UP000295525"/>
    </source>
</evidence>
<dbReference type="InterPro" id="IPR051536">
    <property type="entry name" value="UDG_Type-4/5"/>
</dbReference>
<evidence type="ECO:0000256" key="1">
    <source>
        <dbReference type="ARBA" id="ARBA00022485"/>
    </source>
</evidence>
<evidence type="ECO:0000313" key="9">
    <source>
        <dbReference type="EMBL" id="TCT03707.1"/>
    </source>
</evidence>
<dbReference type="GO" id="GO:0046872">
    <property type="term" value="F:metal ion binding"/>
    <property type="evidence" value="ECO:0007669"/>
    <property type="project" value="UniProtKB-KW"/>
</dbReference>
<dbReference type="EMBL" id="SMAJ01000014">
    <property type="protein sequence ID" value="TCT03707.1"/>
    <property type="molecule type" value="Genomic_DNA"/>
</dbReference>
<keyword evidence="10" id="KW-1185">Reference proteome</keyword>
<reference evidence="9 10" key="1">
    <citation type="submission" date="2019-03" db="EMBL/GenBank/DDBJ databases">
        <title>Genomic Encyclopedia of Type Strains, Phase IV (KMG-IV): sequencing the most valuable type-strain genomes for metagenomic binning, comparative biology and taxonomic classification.</title>
        <authorList>
            <person name="Goeker M."/>
        </authorList>
    </citation>
    <scope>NUCLEOTIDE SEQUENCE [LARGE SCALE GENOMIC DNA]</scope>
    <source>
        <strain evidence="9 10">DSM 24591</strain>
    </source>
</reference>
<keyword evidence="4" id="KW-0378">Hydrolase</keyword>
<gene>
    <name evidence="9" type="ORF">EDC26_11413</name>
</gene>
<dbReference type="Proteomes" id="UP000295525">
    <property type="component" value="Unassembled WGS sequence"/>
</dbReference>
<dbReference type="Gene3D" id="3.40.470.10">
    <property type="entry name" value="Uracil-DNA glycosylase-like domain"/>
    <property type="match status" value="1"/>
</dbReference>
<dbReference type="GO" id="GO:0051539">
    <property type="term" value="F:4 iron, 4 sulfur cluster binding"/>
    <property type="evidence" value="ECO:0007669"/>
    <property type="project" value="UniProtKB-KW"/>
</dbReference>
<dbReference type="AlphaFoldDB" id="A0A4R3LYD8"/>
<evidence type="ECO:0000256" key="4">
    <source>
        <dbReference type="ARBA" id="ARBA00022801"/>
    </source>
</evidence>
<name>A0A4R3LYD8_9BURK</name>
<evidence type="ECO:0000259" key="8">
    <source>
        <dbReference type="SMART" id="SM00986"/>
    </source>
</evidence>
<proteinExistence type="predicted"/>
<keyword evidence="2" id="KW-0479">Metal-binding</keyword>
<dbReference type="GO" id="GO:0006281">
    <property type="term" value="P:DNA repair"/>
    <property type="evidence" value="ECO:0007669"/>
    <property type="project" value="UniProtKB-KW"/>
</dbReference>
<protein>
    <submittedName>
        <fullName evidence="9">Uracil-DNA glycosylase family 4</fullName>
    </submittedName>
</protein>
<dbReference type="InterPro" id="IPR005122">
    <property type="entry name" value="Uracil-DNA_glycosylase-like"/>
</dbReference>
<keyword evidence="3" id="KW-0227">DNA damage</keyword>
<evidence type="ECO:0000256" key="5">
    <source>
        <dbReference type="ARBA" id="ARBA00023004"/>
    </source>
</evidence>
<dbReference type="PANTHER" id="PTHR33693">
    <property type="entry name" value="TYPE-5 URACIL-DNA GLYCOSYLASE"/>
    <property type="match status" value="1"/>
</dbReference>
<organism evidence="9 10">
    <name type="scientific">Paralcaligenes ureilyticus</name>
    <dbReference type="NCBI Taxonomy" id="627131"/>
    <lineage>
        <taxon>Bacteria</taxon>
        <taxon>Pseudomonadati</taxon>
        <taxon>Pseudomonadota</taxon>
        <taxon>Betaproteobacteria</taxon>
        <taxon>Burkholderiales</taxon>
        <taxon>Alcaligenaceae</taxon>
        <taxon>Paralcaligenes</taxon>
    </lineage>
</organism>
<dbReference type="SMART" id="SM00986">
    <property type="entry name" value="UDG"/>
    <property type="match status" value="1"/>
</dbReference>
<dbReference type="InterPro" id="IPR036895">
    <property type="entry name" value="Uracil-DNA_glycosylase-like_sf"/>
</dbReference>
<sequence length="240" mass="26717">MDTEAGSRVQTIDYSCFSELAAGLAQLDRPAYAAAGKDSLVPVMGLGLPTATLCIMGRDPGRAEIAAGAPFMGPSGRVLRRMLTAQATAHLTDDKSADGEGTGCNRPPASLFWLNTVPYKPIANRAWPLAVQRLFQPLIRDIMLMQWHGDRVITLGNQAFRWFGIGQPADERARMDTYWSGDRRYLDPLRVLVANAKRRRWLTLYPLPHPSPANAVWRERFPALLQHHLDALTSDQEARR</sequence>
<evidence type="ECO:0000256" key="7">
    <source>
        <dbReference type="ARBA" id="ARBA00023204"/>
    </source>
</evidence>
<evidence type="ECO:0000256" key="2">
    <source>
        <dbReference type="ARBA" id="ARBA00022723"/>
    </source>
</evidence>
<evidence type="ECO:0000256" key="6">
    <source>
        <dbReference type="ARBA" id="ARBA00023014"/>
    </source>
</evidence>
<dbReference type="Pfam" id="PF03167">
    <property type="entry name" value="UDG"/>
    <property type="match status" value="1"/>
</dbReference>
<dbReference type="SMART" id="SM00987">
    <property type="entry name" value="UreE_C"/>
    <property type="match status" value="1"/>
</dbReference>
<dbReference type="GO" id="GO:0097506">
    <property type="term" value="F:deaminated base DNA N-glycosylase activity"/>
    <property type="evidence" value="ECO:0007669"/>
    <property type="project" value="UniProtKB-ARBA"/>
</dbReference>
<keyword evidence="1" id="KW-0004">4Fe-4S</keyword>
<dbReference type="SUPFAM" id="SSF52141">
    <property type="entry name" value="Uracil-DNA glycosylase-like"/>
    <property type="match status" value="1"/>
</dbReference>